<evidence type="ECO:0000313" key="2">
    <source>
        <dbReference type="Proteomes" id="UP000315295"/>
    </source>
</evidence>
<dbReference type="EMBL" id="VIEB01000037">
    <property type="protein sequence ID" value="TQE10753.1"/>
    <property type="molecule type" value="Genomic_DNA"/>
</dbReference>
<keyword evidence="2" id="KW-1185">Reference proteome</keyword>
<name>A0A540NJF9_MALBA</name>
<dbReference type="STRING" id="106549.A0A540NJF9"/>
<gene>
    <name evidence="1" type="ORF">C1H46_003656</name>
</gene>
<dbReference type="PANTHER" id="PTHR33181:SF4">
    <property type="entry name" value="OVULE PROTEIN"/>
    <property type="match status" value="1"/>
</dbReference>
<sequence>MAWWRKMKFPMRKIWSRVATHLGIHKSGLPKLRHDIRTCEYEDVHVMWRMLNPNDRSETIQLGGGGGGETPKKKRFSNLFDWIKRTPSVCRAF</sequence>
<comment type="caution">
    <text evidence="1">The sequence shown here is derived from an EMBL/GenBank/DDBJ whole genome shotgun (WGS) entry which is preliminary data.</text>
</comment>
<accession>A0A540NJF9</accession>
<reference evidence="1 2" key="1">
    <citation type="journal article" date="2019" name="G3 (Bethesda)">
        <title>Sequencing of a Wild Apple (Malus baccata) Genome Unravels the Differences Between Cultivated and Wild Apple Species Regarding Disease Resistance and Cold Tolerance.</title>
        <authorList>
            <person name="Chen X."/>
        </authorList>
    </citation>
    <scope>NUCLEOTIDE SEQUENCE [LARGE SCALE GENOMIC DNA]</scope>
    <source>
        <strain evidence="2">cv. Shandingzi</strain>
        <tissue evidence="1">Leaves</tissue>
    </source>
</reference>
<dbReference type="AlphaFoldDB" id="A0A540NJF9"/>
<evidence type="ECO:0000313" key="1">
    <source>
        <dbReference type="EMBL" id="TQE10753.1"/>
    </source>
</evidence>
<organism evidence="1 2">
    <name type="scientific">Malus baccata</name>
    <name type="common">Siberian crab apple</name>
    <name type="synonym">Pyrus baccata</name>
    <dbReference type="NCBI Taxonomy" id="106549"/>
    <lineage>
        <taxon>Eukaryota</taxon>
        <taxon>Viridiplantae</taxon>
        <taxon>Streptophyta</taxon>
        <taxon>Embryophyta</taxon>
        <taxon>Tracheophyta</taxon>
        <taxon>Spermatophyta</taxon>
        <taxon>Magnoliopsida</taxon>
        <taxon>eudicotyledons</taxon>
        <taxon>Gunneridae</taxon>
        <taxon>Pentapetalae</taxon>
        <taxon>rosids</taxon>
        <taxon>fabids</taxon>
        <taxon>Rosales</taxon>
        <taxon>Rosaceae</taxon>
        <taxon>Amygdaloideae</taxon>
        <taxon>Maleae</taxon>
        <taxon>Malus</taxon>
    </lineage>
</organism>
<dbReference type="PANTHER" id="PTHR33181">
    <property type="entry name" value="OS01G0778500 PROTEIN"/>
    <property type="match status" value="1"/>
</dbReference>
<dbReference type="Proteomes" id="UP000315295">
    <property type="component" value="Unassembled WGS sequence"/>
</dbReference>
<protein>
    <submittedName>
        <fullName evidence="1">Uncharacterized protein</fullName>
    </submittedName>
</protein>
<proteinExistence type="predicted"/>